<dbReference type="InterPro" id="IPR024395">
    <property type="entry name" value="CLASP_N_dom"/>
</dbReference>
<dbReference type="InterPro" id="IPR010989">
    <property type="entry name" value="SNARE"/>
</dbReference>
<keyword evidence="4" id="KW-0175">Coiled coil</keyword>
<dbReference type="SUPFAM" id="SSF47661">
    <property type="entry name" value="t-snare proteins"/>
    <property type="match status" value="1"/>
</dbReference>
<dbReference type="Pfam" id="PF09177">
    <property type="entry name" value="STX6_10_61_N"/>
    <property type="match status" value="1"/>
</dbReference>
<dbReference type="SMART" id="SM00397">
    <property type="entry name" value="t_SNARE"/>
    <property type="match status" value="1"/>
</dbReference>
<evidence type="ECO:0000256" key="2">
    <source>
        <dbReference type="ARBA" id="ARBA00022927"/>
    </source>
</evidence>
<dbReference type="InterPro" id="IPR000727">
    <property type="entry name" value="T_SNARE_dom"/>
</dbReference>
<name>A0ABQ5K4A9_9EUKA</name>
<evidence type="ECO:0000256" key="3">
    <source>
        <dbReference type="ARBA" id="ARBA00023034"/>
    </source>
</evidence>
<accession>A0ABQ5K4A9</accession>
<dbReference type="SUPFAM" id="SSF58038">
    <property type="entry name" value="SNARE fusion complex"/>
    <property type="match status" value="1"/>
</dbReference>
<keyword evidence="3" id="KW-0333">Golgi apparatus</keyword>
<dbReference type="InterPro" id="IPR011989">
    <property type="entry name" value="ARM-like"/>
</dbReference>
<comment type="subcellular location">
    <subcellularLocation>
        <location evidence="1">Golgi apparatus membrane</location>
        <topology evidence="1">Single-pass type IV membrane protein</topology>
    </subcellularLocation>
</comment>
<dbReference type="InterPro" id="IPR016024">
    <property type="entry name" value="ARM-type_fold"/>
</dbReference>
<feature type="non-terminal residue" evidence="7">
    <location>
        <position position="719"/>
    </location>
</feature>
<feature type="coiled-coil region" evidence="4">
    <location>
        <begin position="197"/>
        <end position="231"/>
    </location>
</feature>
<organism evidence="7 8">
    <name type="scientific">Aduncisulcus paluster</name>
    <dbReference type="NCBI Taxonomy" id="2918883"/>
    <lineage>
        <taxon>Eukaryota</taxon>
        <taxon>Metamonada</taxon>
        <taxon>Carpediemonas-like organisms</taxon>
        <taxon>Aduncisulcus</taxon>
    </lineage>
</organism>
<dbReference type="Proteomes" id="UP001057375">
    <property type="component" value="Unassembled WGS sequence"/>
</dbReference>
<comment type="caution">
    <text evidence="7">The sequence shown here is derived from an EMBL/GenBank/DDBJ whole genome shotgun (WGS) entry which is preliminary data.</text>
</comment>
<evidence type="ECO:0000256" key="5">
    <source>
        <dbReference type="SAM" id="MobiDB-lite"/>
    </source>
</evidence>
<dbReference type="EMBL" id="BQXS01012742">
    <property type="protein sequence ID" value="GKT27403.1"/>
    <property type="molecule type" value="Genomic_DNA"/>
</dbReference>
<feature type="region of interest" description="Disordered" evidence="5">
    <location>
        <begin position="600"/>
        <end position="719"/>
    </location>
</feature>
<dbReference type="Gene3D" id="1.20.5.110">
    <property type="match status" value="1"/>
</dbReference>
<evidence type="ECO:0000256" key="1">
    <source>
        <dbReference type="ARBA" id="ARBA00004409"/>
    </source>
</evidence>
<protein>
    <recommendedName>
        <fullName evidence="6">t-SNARE coiled-coil homology domain-containing protein</fullName>
    </recommendedName>
</protein>
<keyword evidence="8" id="KW-1185">Reference proteome</keyword>
<gene>
    <name evidence="7" type="ORF">ADUPG1_013814</name>
</gene>
<keyword evidence="2" id="KW-0813">Transport</keyword>
<dbReference type="SUPFAM" id="SSF48371">
    <property type="entry name" value="ARM repeat"/>
    <property type="match status" value="1"/>
</dbReference>
<dbReference type="PROSITE" id="PS50192">
    <property type="entry name" value="T_SNARE"/>
    <property type="match status" value="1"/>
</dbReference>
<reference evidence="7" key="1">
    <citation type="submission" date="2022-03" db="EMBL/GenBank/DDBJ databases">
        <title>Draft genome sequence of Aduncisulcus paluster, a free-living microaerophilic Fornicata.</title>
        <authorList>
            <person name="Yuyama I."/>
            <person name="Kume K."/>
            <person name="Tamura T."/>
            <person name="Inagaki Y."/>
            <person name="Hashimoto T."/>
        </authorList>
    </citation>
    <scope>NUCLEOTIDE SEQUENCE</scope>
    <source>
        <strain evidence="7">NY0171</strain>
    </source>
</reference>
<feature type="compositionally biased region" description="Low complexity" evidence="5">
    <location>
        <begin position="503"/>
        <end position="516"/>
    </location>
</feature>
<dbReference type="Gene3D" id="1.25.10.10">
    <property type="entry name" value="Leucine-rich Repeat Variant"/>
    <property type="match status" value="1"/>
</dbReference>
<evidence type="ECO:0000313" key="7">
    <source>
        <dbReference type="EMBL" id="GKT27403.1"/>
    </source>
</evidence>
<feature type="domain" description="T-SNARE coiled-coil homology" evidence="6">
    <location>
        <begin position="152"/>
        <end position="214"/>
    </location>
</feature>
<evidence type="ECO:0000259" key="6">
    <source>
        <dbReference type="PROSITE" id="PS50192"/>
    </source>
</evidence>
<dbReference type="Pfam" id="PF12348">
    <property type="entry name" value="CLASP_N"/>
    <property type="match status" value="1"/>
</dbReference>
<sequence length="719" mass="82160">MSDPYFLAQNEISSQLTHIEETFRDFDRLHPTVKKMTPELEFLSQRLLDLIEGAAADLKMLSEVVDRSKSVKFGLSEEEIHSRENFCSSVRKKLSTIKNDVVTTSDSLRHAQQKAELLKHPSSNPSGRFKRLEAALKESEEREVDAQIRDHDAAMELQDERISRLQPGVSRVKKMANQLGEEFKEDDKMLTEIIGEVGDTEQKLQTETENIRKLELMMRNKKQKSRNMSDEKLEDICKRVKNLCVNTVLWTKRVEVLLELERAVLGDSVHAPSFSTIVSRYLDTVIDQLMTDRRSAVLKRACHTLEILSVRAGTQLSKFATSIMPQLIKLQSLSGLVFTQMAQSCIEAMIVYCSPSSALSYFSGIVQKQGSIATDSQTACVYYTSLFIDTHGVDGLDSSLRKKKSVSDIIIKTVVAAIKGKAPKTRAEGRRCLFLLNREDSTLAQQALSHLTGSHQKYARLALSGEIGDGITVGERGFMSEAIKRKHSDIDCISPPSTVTPGSTMSSTHSIHSSPSQPNIRRASDYSDVSSKRMHSSRSPKSSFNPNRRPISSSSIASASMSSLTHPTPSVGSRQSTFSSFSASARRAYPSSMSHYQHVFDSDEPMSVDDALTRERRRRGEREEFDRMQREKRRQEEEEEQQRREKEEYEKEEIRRIKEERKREWAEARRQEDIRQREEEERQRLAEAERQREDAEARAEEERQRKEAEKRKVEETRRR</sequence>
<dbReference type="Gene3D" id="1.20.58.90">
    <property type="match status" value="1"/>
</dbReference>
<evidence type="ECO:0000256" key="4">
    <source>
        <dbReference type="SAM" id="Coils"/>
    </source>
</evidence>
<keyword evidence="2" id="KW-0653">Protein transport</keyword>
<feature type="compositionally biased region" description="Basic and acidic residues" evidence="5">
    <location>
        <begin position="611"/>
        <end position="719"/>
    </location>
</feature>
<evidence type="ECO:0000313" key="8">
    <source>
        <dbReference type="Proteomes" id="UP001057375"/>
    </source>
</evidence>
<feature type="region of interest" description="Disordered" evidence="5">
    <location>
        <begin position="489"/>
        <end position="576"/>
    </location>
</feature>
<proteinExistence type="predicted"/>
<dbReference type="InterPro" id="IPR015260">
    <property type="entry name" value="Syntaxin-6/10/61_N"/>
</dbReference>
<feature type="compositionally biased region" description="Low complexity" evidence="5">
    <location>
        <begin position="542"/>
        <end position="563"/>
    </location>
</feature>
<dbReference type="CDD" id="cd15841">
    <property type="entry name" value="SNARE_Qc"/>
    <property type="match status" value="1"/>
</dbReference>